<sequence length="52" mass="6230">MKEDSSAIDWEDILNRFSFHTGTIRSFCKENNISIHQPYYRSPQRIKSINRV</sequence>
<dbReference type="Proteomes" id="UP000886818">
    <property type="component" value="Chromosome"/>
</dbReference>
<accession>A0ABX8R9H3</accession>
<name>A0ABX8R9H3_9CLOT</name>
<keyword evidence="2" id="KW-1185">Reference proteome</keyword>
<reference evidence="1" key="1">
    <citation type="submission" date="2021-07" db="EMBL/GenBank/DDBJ databases">
        <title>Complete genome sequence of Crassaminicella sp. 143-21, isolated from a deep-sea hydrothermal vent.</title>
        <authorList>
            <person name="Li X."/>
        </authorList>
    </citation>
    <scope>NUCLEOTIDE SEQUENCE</scope>
    <source>
        <strain evidence="1">143-21</strain>
    </source>
</reference>
<protein>
    <submittedName>
        <fullName evidence="1">Uncharacterized protein</fullName>
    </submittedName>
</protein>
<dbReference type="RefSeq" id="WP_218282155.1">
    <property type="nucleotide sequence ID" value="NZ_CP078093.1"/>
</dbReference>
<gene>
    <name evidence="1" type="ORF">KVH43_08675</name>
</gene>
<proteinExistence type="predicted"/>
<organism evidence="1 2">
    <name type="scientific">Crassaminicella indica</name>
    <dbReference type="NCBI Taxonomy" id="2855394"/>
    <lineage>
        <taxon>Bacteria</taxon>
        <taxon>Bacillati</taxon>
        <taxon>Bacillota</taxon>
        <taxon>Clostridia</taxon>
        <taxon>Eubacteriales</taxon>
        <taxon>Clostridiaceae</taxon>
        <taxon>Crassaminicella</taxon>
    </lineage>
</organism>
<dbReference type="EMBL" id="CP078093">
    <property type="protein sequence ID" value="QXM05456.1"/>
    <property type="molecule type" value="Genomic_DNA"/>
</dbReference>
<evidence type="ECO:0000313" key="2">
    <source>
        <dbReference type="Proteomes" id="UP000886818"/>
    </source>
</evidence>
<evidence type="ECO:0000313" key="1">
    <source>
        <dbReference type="EMBL" id="QXM05456.1"/>
    </source>
</evidence>